<evidence type="ECO:0000256" key="6">
    <source>
        <dbReference type="ARBA" id="ARBA00055087"/>
    </source>
</evidence>
<evidence type="ECO:0000256" key="1">
    <source>
        <dbReference type="ARBA" id="ARBA00001637"/>
    </source>
</evidence>
<dbReference type="Gene3D" id="3.30.70.640">
    <property type="entry name" value="Molybdopterin cofactor biosynthesis C (MoaC) domain"/>
    <property type="match status" value="1"/>
</dbReference>
<dbReference type="AlphaFoldDB" id="A0A3N2DXY8"/>
<name>A0A3N2DXY8_9GAMM</name>
<dbReference type="NCBIfam" id="TIGR00581">
    <property type="entry name" value="moaC"/>
    <property type="match status" value="1"/>
</dbReference>
<keyword evidence="10" id="KW-1185">Reference proteome</keyword>
<dbReference type="InterPro" id="IPR047594">
    <property type="entry name" value="MoaC_bact/euk"/>
</dbReference>
<protein>
    <recommendedName>
        <fullName evidence="3 7">Cyclic pyranopterin monophosphate synthase</fullName>
        <ecNumber evidence="3 7">4.6.1.17</ecNumber>
    </recommendedName>
    <alternativeName>
        <fullName evidence="7">Molybdenum cofactor biosynthesis protein C</fullName>
    </alternativeName>
</protein>
<evidence type="ECO:0000256" key="4">
    <source>
        <dbReference type="ARBA" id="ARBA00023150"/>
    </source>
</evidence>
<sequence length="161" mass="17002">MELTHIDASGDAQMVDVTAKSVTHRVAVAESYIEMQPETLKLIIEGGHKKGDVLAVARIAGIQAAKKCSDLIPLCHPLMLTSVKVLLTPDTDSSRVLVTATCKLAGQTGVEMEALTAASVAALTIYDMCKAVDKAMVIGGVQVLEKQGGKSGHYQLQKDAK</sequence>
<gene>
    <name evidence="7" type="primary">moaC</name>
    <name evidence="9" type="ORF">EDC56_0153</name>
</gene>
<keyword evidence="4 7" id="KW-0501">Molybdenum cofactor biosynthesis</keyword>
<proteinExistence type="inferred from homology"/>
<accession>A0A3N2DXY8</accession>
<dbReference type="InterPro" id="IPR050105">
    <property type="entry name" value="MoCo_biosynth_MoaA/MoaC"/>
</dbReference>
<dbReference type="NCBIfam" id="NF006870">
    <property type="entry name" value="PRK09364.1"/>
    <property type="match status" value="1"/>
</dbReference>
<comment type="subunit">
    <text evidence="7">Homohexamer; trimer of dimers.</text>
</comment>
<evidence type="ECO:0000256" key="5">
    <source>
        <dbReference type="ARBA" id="ARBA00023239"/>
    </source>
</evidence>
<feature type="domain" description="Molybdopterin cofactor biosynthesis C (MoaC)" evidence="8">
    <location>
        <begin position="14"/>
        <end position="149"/>
    </location>
</feature>
<comment type="caution">
    <text evidence="9">The sequence shown here is derived from an EMBL/GenBank/DDBJ whole genome shotgun (WGS) entry which is preliminary data.</text>
</comment>
<organism evidence="9 10">
    <name type="scientific">Sinobacterium caligoides</name>
    <dbReference type="NCBI Taxonomy" id="933926"/>
    <lineage>
        <taxon>Bacteria</taxon>
        <taxon>Pseudomonadati</taxon>
        <taxon>Pseudomonadota</taxon>
        <taxon>Gammaproteobacteria</taxon>
        <taxon>Cellvibrionales</taxon>
        <taxon>Spongiibacteraceae</taxon>
        <taxon>Sinobacterium</taxon>
    </lineage>
</organism>
<evidence type="ECO:0000256" key="7">
    <source>
        <dbReference type="HAMAP-Rule" id="MF_01224"/>
    </source>
</evidence>
<feature type="binding site" evidence="7">
    <location>
        <begin position="112"/>
        <end position="113"/>
    </location>
    <ligand>
        <name>substrate</name>
    </ligand>
</feature>
<evidence type="ECO:0000256" key="3">
    <source>
        <dbReference type="ARBA" id="ARBA00012575"/>
    </source>
</evidence>
<dbReference type="GO" id="GO:0006777">
    <property type="term" value="P:Mo-molybdopterin cofactor biosynthetic process"/>
    <property type="evidence" value="ECO:0007669"/>
    <property type="project" value="UniProtKB-UniRule"/>
</dbReference>
<dbReference type="PANTHER" id="PTHR22960">
    <property type="entry name" value="MOLYBDOPTERIN COFACTOR SYNTHESIS PROTEIN A"/>
    <property type="match status" value="1"/>
</dbReference>
<dbReference type="FunFam" id="3.30.70.640:FF:000001">
    <property type="entry name" value="Cyclic pyranopterin monophosphate synthase"/>
    <property type="match status" value="1"/>
</dbReference>
<dbReference type="InterPro" id="IPR023045">
    <property type="entry name" value="MoaC"/>
</dbReference>
<evidence type="ECO:0000259" key="8">
    <source>
        <dbReference type="Pfam" id="PF01967"/>
    </source>
</evidence>
<comment type="function">
    <text evidence="6 7">Catalyzes the conversion of (8S)-3',8-cyclo-7,8-dihydroguanosine 5'-triphosphate to cyclic pyranopterin monophosphate (cPMP).</text>
</comment>
<keyword evidence="5 7" id="KW-0456">Lyase</keyword>
<dbReference type="HAMAP" id="MF_01224_B">
    <property type="entry name" value="MoaC_B"/>
    <property type="match status" value="1"/>
</dbReference>
<reference evidence="9 10" key="1">
    <citation type="submission" date="2018-11" db="EMBL/GenBank/DDBJ databases">
        <title>Genomic Encyclopedia of Type Strains, Phase IV (KMG-IV): sequencing the most valuable type-strain genomes for metagenomic binning, comparative biology and taxonomic classification.</title>
        <authorList>
            <person name="Goeker M."/>
        </authorList>
    </citation>
    <scope>NUCLEOTIDE SEQUENCE [LARGE SCALE GENOMIC DNA]</scope>
    <source>
        <strain evidence="9 10">DSM 100316</strain>
    </source>
</reference>
<dbReference type="CDD" id="cd01420">
    <property type="entry name" value="MoaC_PE"/>
    <property type="match status" value="1"/>
</dbReference>
<comment type="similarity">
    <text evidence="7">Belongs to the MoaC family.</text>
</comment>
<feature type="binding site" evidence="7">
    <location>
        <begin position="74"/>
        <end position="76"/>
    </location>
    <ligand>
        <name>substrate</name>
    </ligand>
</feature>
<dbReference type="Proteomes" id="UP000275394">
    <property type="component" value="Unassembled WGS sequence"/>
</dbReference>
<evidence type="ECO:0000313" key="10">
    <source>
        <dbReference type="Proteomes" id="UP000275394"/>
    </source>
</evidence>
<feature type="active site" evidence="7">
    <location>
        <position position="127"/>
    </location>
</feature>
<dbReference type="Pfam" id="PF01967">
    <property type="entry name" value="MoaC"/>
    <property type="match status" value="1"/>
</dbReference>
<evidence type="ECO:0000313" key="9">
    <source>
        <dbReference type="EMBL" id="ROS04647.1"/>
    </source>
</evidence>
<dbReference type="EC" id="4.6.1.17" evidence="3 7"/>
<comment type="catalytic activity">
    <reaction evidence="1 7">
        <text>(8S)-3',8-cyclo-7,8-dihydroguanosine 5'-triphosphate = cyclic pyranopterin phosphate + diphosphate</text>
        <dbReference type="Rhea" id="RHEA:49580"/>
        <dbReference type="ChEBI" id="CHEBI:33019"/>
        <dbReference type="ChEBI" id="CHEBI:59648"/>
        <dbReference type="ChEBI" id="CHEBI:131766"/>
        <dbReference type="EC" id="4.6.1.17"/>
    </reaction>
</comment>
<comment type="pathway">
    <text evidence="2 7">Cofactor biosynthesis; molybdopterin biosynthesis.</text>
</comment>
<dbReference type="SUPFAM" id="SSF55040">
    <property type="entry name" value="Molybdenum cofactor biosynthesis protein C, MoaC"/>
    <property type="match status" value="1"/>
</dbReference>
<dbReference type="InterPro" id="IPR002820">
    <property type="entry name" value="Mopterin_CF_biosynth-C_dom"/>
</dbReference>
<dbReference type="GO" id="GO:0061799">
    <property type="term" value="F:cyclic pyranopterin monophosphate synthase activity"/>
    <property type="evidence" value="ECO:0007669"/>
    <property type="project" value="UniProtKB-UniRule"/>
</dbReference>
<evidence type="ECO:0000256" key="2">
    <source>
        <dbReference type="ARBA" id="ARBA00005046"/>
    </source>
</evidence>
<dbReference type="EMBL" id="RKHR01000003">
    <property type="protein sequence ID" value="ROS04647.1"/>
    <property type="molecule type" value="Genomic_DNA"/>
</dbReference>
<dbReference type="PANTHER" id="PTHR22960:SF29">
    <property type="entry name" value="CYCLIC PYRANOPTERIN MONOPHOSPHATE SYNTHASE"/>
    <property type="match status" value="1"/>
</dbReference>
<dbReference type="UniPathway" id="UPA00344"/>
<dbReference type="InterPro" id="IPR036522">
    <property type="entry name" value="MoaC_sf"/>
</dbReference>